<evidence type="ECO:0000313" key="2">
    <source>
        <dbReference type="Proteomes" id="UP000188159"/>
    </source>
</evidence>
<protein>
    <recommendedName>
        <fullName evidence="3">Siphovirus Gp157</fullName>
    </recommendedName>
</protein>
<evidence type="ECO:0000313" key="1">
    <source>
        <dbReference type="EMBL" id="AQP38440.1"/>
    </source>
</evidence>
<sequence>MATLYELTAEYKELLDMAEEQNLTQADIKDTLEGMDYEFEDKADGYAKVLRSLDGKEALIDSEIKRLTDMKRVVVNNKKTIKQNLENAMIETGKTKFKTALFSFGIQKNPPNVRIKDESLVPEEYRVKQPDKIDRKGLIKALKEGAMFTENIELVQTKSLRIR</sequence>
<reference evidence="1 2" key="1">
    <citation type="journal article" date="2016" name="Sci. Rep.">
        <title>Accelerated dysbiosis of gut microbiota during aggravation of DSS-induced colitis by a butyrate-producing bacterium.</title>
        <authorList>
            <person name="Zhang Q."/>
            <person name="Wu Y."/>
            <person name="Wang J."/>
            <person name="Wu G."/>
            <person name="Long W."/>
            <person name="Xue Z."/>
            <person name="Wang L."/>
            <person name="Zhang X."/>
            <person name="Pang X."/>
            <person name="Zhao Y."/>
            <person name="Zhao L."/>
            <person name="Zhang C."/>
        </authorList>
    </citation>
    <scope>NUCLEOTIDE SEQUENCE [LARGE SCALE GENOMIC DNA]</scope>
    <source>
        <strain evidence="1 2">BPB5</strain>
    </source>
</reference>
<accession>A0A1Q2C455</accession>
<organism evidence="1 2">
    <name type="scientific">Anaerostipes hadrus</name>
    <dbReference type="NCBI Taxonomy" id="649756"/>
    <lineage>
        <taxon>Bacteria</taxon>
        <taxon>Bacillati</taxon>
        <taxon>Bacillota</taxon>
        <taxon>Clostridia</taxon>
        <taxon>Lachnospirales</taxon>
        <taxon>Lachnospiraceae</taxon>
        <taxon>Anaerostipes</taxon>
    </lineage>
</organism>
<name>A0A1Q2C455_ANAHA</name>
<evidence type="ECO:0008006" key="3">
    <source>
        <dbReference type="Google" id="ProtNLM"/>
    </source>
</evidence>
<dbReference type="RefSeq" id="WP_077325343.1">
    <property type="nucleotide sequence ID" value="NZ_CP012098.1"/>
</dbReference>
<dbReference type="EMBL" id="CP012098">
    <property type="protein sequence ID" value="AQP38440.1"/>
    <property type="molecule type" value="Genomic_DNA"/>
</dbReference>
<dbReference type="AlphaFoldDB" id="A0A1Q2C455"/>
<dbReference type="Proteomes" id="UP000188159">
    <property type="component" value="Chromosome"/>
</dbReference>
<dbReference type="InterPro" id="IPR008840">
    <property type="entry name" value="Sipho_Gp157"/>
</dbReference>
<gene>
    <name evidence="1" type="ORF">DO83_01580</name>
</gene>
<proteinExistence type="predicted"/>
<dbReference type="Pfam" id="PF05565">
    <property type="entry name" value="Sipho_Gp157"/>
    <property type="match status" value="1"/>
</dbReference>